<dbReference type="Pfam" id="PF01263">
    <property type="entry name" value="Aldose_epim"/>
    <property type="match status" value="1"/>
</dbReference>
<dbReference type="InterPro" id="IPR011013">
    <property type="entry name" value="Gal_mutarotase_sf_dom"/>
</dbReference>
<dbReference type="AlphaFoldDB" id="A0A480AYT7"/>
<dbReference type="CDD" id="cd09019">
    <property type="entry name" value="galactose_mutarotase_like"/>
    <property type="match status" value="1"/>
</dbReference>
<dbReference type="OrthoDB" id="9779408at2"/>
<dbReference type="RefSeq" id="WP_137733710.1">
    <property type="nucleotide sequence ID" value="NZ_BJCL01000007.1"/>
</dbReference>
<dbReference type="InterPro" id="IPR047215">
    <property type="entry name" value="Galactose_mutarotase-like"/>
</dbReference>
<reference evidence="6" key="1">
    <citation type="submission" date="2019-03" db="EMBL/GenBank/DDBJ databases">
        <title>Aquabacterium pictum sp.nov., the first bacteriochlorophyll a-containing freshwater bacterium in the genus Aquabacterium of the class Betaproteobacteria.</title>
        <authorList>
            <person name="Hirose S."/>
            <person name="Tank M."/>
            <person name="Hara E."/>
            <person name="Tamaki H."/>
            <person name="Takaichi S."/>
            <person name="Haruta S."/>
            <person name="Hanada S."/>
        </authorList>
    </citation>
    <scope>NUCLEOTIDE SEQUENCE [LARGE SCALE GENOMIC DNA]</scope>
    <source>
        <strain evidence="6">W35</strain>
    </source>
</reference>
<protein>
    <submittedName>
        <fullName evidence="5">Aldose 1-epimerase</fullName>
    </submittedName>
</protein>
<dbReference type="GO" id="GO:0030246">
    <property type="term" value="F:carbohydrate binding"/>
    <property type="evidence" value="ECO:0007669"/>
    <property type="project" value="InterPro"/>
</dbReference>
<dbReference type="InterPro" id="IPR014718">
    <property type="entry name" value="GH-type_carb-bd"/>
</dbReference>
<feature type="region of interest" description="Disordered" evidence="4">
    <location>
        <begin position="85"/>
        <end position="105"/>
    </location>
</feature>
<evidence type="ECO:0000313" key="6">
    <source>
        <dbReference type="Proteomes" id="UP000301751"/>
    </source>
</evidence>
<evidence type="ECO:0000256" key="1">
    <source>
        <dbReference type="ARBA" id="ARBA00006206"/>
    </source>
</evidence>
<dbReference type="SUPFAM" id="SSF74650">
    <property type="entry name" value="Galactose mutarotase-like"/>
    <property type="match status" value="1"/>
</dbReference>
<proteinExistence type="inferred from homology"/>
<dbReference type="Gene3D" id="2.70.98.10">
    <property type="match status" value="1"/>
</dbReference>
<keyword evidence="3" id="KW-0119">Carbohydrate metabolism</keyword>
<dbReference type="EMBL" id="BJCL01000007">
    <property type="protein sequence ID" value="GCL63978.1"/>
    <property type="molecule type" value="Genomic_DNA"/>
</dbReference>
<dbReference type="GO" id="GO:0005737">
    <property type="term" value="C:cytoplasm"/>
    <property type="evidence" value="ECO:0007669"/>
    <property type="project" value="TreeGrafter"/>
</dbReference>
<name>A0A480AYT7_9BURK</name>
<dbReference type="PANTHER" id="PTHR10091:SF0">
    <property type="entry name" value="GALACTOSE MUTAROTASE"/>
    <property type="match status" value="1"/>
</dbReference>
<evidence type="ECO:0000313" key="5">
    <source>
        <dbReference type="EMBL" id="GCL63978.1"/>
    </source>
</evidence>
<evidence type="ECO:0000256" key="2">
    <source>
        <dbReference type="ARBA" id="ARBA00023235"/>
    </source>
</evidence>
<dbReference type="NCBIfam" id="NF008277">
    <property type="entry name" value="PRK11055.1"/>
    <property type="match status" value="1"/>
</dbReference>
<keyword evidence="6" id="KW-1185">Reference proteome</keyword>
<evidence type="ECO:0000256" key="3">
    <source>
        <dbReference type="ARBA" id="ARBA00023277"/>
    </source>
</evidence>
<comment type="caution">
    <text evidence="5">The sequence shown here is derived from an EMBL/GenBank/DDBJ whole genome shotgun (WGS) entry which is preliminary data.</text>
</comment>
<dbReference type="Proteomes" id="UP000301751">
    <property type="component" value="Unassembled WGS sequence"/>
</dbReference>
<gene>
    <name evidence="5" type="primary">galM</name>
    <name evidence="5" type="ORF">AQPW35_30590</name>
</gene>
<keyword evidence="2" id="KW-0413">Isomerase</keyword>
<dbReference type="PANTHER" id="PTHR10091">
    <property type="entry name" value="ALDOSE-1-EPIMERASE"/>
    <property type="match status" value="1"/>
</dbReference>
<evidence type="ECO:0000256" key="4">
    <source>
        <dbReference type="SAM" id="MobiDB-lite"/>
    </source>
</evidence>
<organism evidence="5 6">
    <name type="scientific">Pseudaquabacterium pictum</name>
    <dbReference type="NCBI Taxonomy" id="2315236"/>
    <lineage>
        <taxon>Bacteria</taxon>
        <taxon>Pseudomonadati</taxon>
        <taxon>Pseudomonadota</taxon>
        <taxon>Betaproteobacteria</taxon>
        <taxon>Burkholderiales</taxon>
        <taxon>Sphaerotilaceae</taxon>
        <taxon>Pseudaquabacterium</taxon>
    </lineage>
</organism>
<sequence>MSAGPAEVQVVELVGADGLRLRLLDIGATWWSLQVPVPGEPQPREVLLGGATPDWHLRNHAYLGATVGRVANRIAGAAIDRDGQHWALQPQPGSPHQLHGGPDGYDRRRWQLCDRRTDSASWTLHSPAGDQGFPGALDIAVTVTLCGGGVIEQQFQARCNAPTPVCLTNHAYFNLDGRTGDVRRHRLQIDASHVAPVDDSLIPHGVLDPVDGGAFDFRTLRRIDDRAAGIYDHGLLLTPQTRPMQHPAAVLVSADARLWMRLFTTMPSLQLYTGGHLAGEPARDGGALAAHAGLALEPQWLPDSVHHPEWPQPPVWLLPGQVWQHTLRLAFDTPPA</sequence>
<accession>A0A480AYT7</accession>
<dbReference type="GO" id="GO:0004034">
    <property type="term" value="F:aldose 1-epimerase activity"/>
    <property type="evidence" value="ECO:0007669"/>
    <property type="project" value="TreeGrafter"/>
</dbReference>
<dbReference type="GO" id="GO:0033499">
    <property type="term" value="P:galactose catabolic process via UDP-galactose, Leloir pathway"/>
    <property type="evidence" value="ECO:0007669"/>
    <property type="project" value="TreeGrafter"/>
</dbReference>
<comment type="similarity">
    <text evidence="1">Belongs to the aldose epimerase family.</text>
</comment>
<dbReference type="GO" id="GO:0006006">
    <property type="term" value="P:glucose metabolic process"/>
    <property type="evidence" value="ECO:0007669"/>
    <property type="project" value="TreeGrafter"/>
</dbReference>
<dbReference type="InterPro" id="IPR008183">
    <property type="entry name" value="Aldose_1/G6P_1-epimerase"/>
</dbReference>